<keyword evidence="3 8" id="KW-0560">Oxidoreductase</keyword>
<dbReference type="GO" id="GO:0018489">
    <property type="term" value="F:vanillate monooxygenase activity"/>
    <property type="evidence" value="ECO:0007669"/>
    <property type="project" value="UniProtKB-EC"/>
</dbReference>
<evidence type="ECO:0000256" key="2">
    <source>
        <dbReference type="ARBA" id="ARBA00022723"/>
    </source>
</evidence>
<gene>
    <name evidence="8" type="ORF">HNP60_000493</name>
</gene>
<dbReference type="Gene3D" id="3.90.380.10">
    <property type="entry name" value="Naphthalene 1,2-dioxygenase Alpha Subunit, Chain A, domain 1"/>
    <property type="match status" value="1"/>
</dbReference>
<evidence type="ECO:0000313" key="9">
    <source>
        <dbReference type="Proteomes" id="UP001138540"/>
    </source>
</evidence>
<keyword evidence="8" id="KW-0503">Monooxygenase</keyword>
<name>A0ABR6NE62_9SPHN</name>
<dbReference type="PANTHER" id="PTHR21266">
    <property type="entry name" value="IRON-SULFUR DOMAIN CONTAINING PROTEIN"/>
    <property type="match status" value="1"/>
</dbReference>
<evidence type="ECO:0000313" key="8">
    <source>
        <dbReference type="EMBL" id="MBB5984519.1"/>
    </source>
</evidence>
<evidence type="ECO:0000256" key="6">
    <source>
        <dbReference type="SAM" id="MobiDB-lite"/>
    </source>
</evidence>
<comment type="caution">
    <text evidence="8">The sequence shown here is derived from an EMBL/GenBank/DDBJ whole genome shotgun (WGS) entry which is preliminary data.</text>
</comment>
<protein>
    <submittedName>
        <fullName evidence="8">Vanillate O-demethylase monooxygenase subunit</fullName>
        <ecNumber evidence="8">1.14.13.82</ecNumber>
    </submittedName>
</protein>
<dbReference type="InterPro" id="IPR050584">
    <property type="entry name" value="Cholesterol_7-desaturase"/>
</dbReference>
<reference evidence="8 9" key="1">
    <citation type="submission" date="2020-08" db="EMBL/GenBank/DDBJ databases">
        <title>Exploring microbial biodiversity for novel pathways involved in the catabolism of aromatic compounds derived from lignin.</title>
        <authorList>
            <person name="Elkins J."/>
        </authorList>
    </citation>
    <scope>NUCLEOTIDE SEQUENCE [LARGE SCALE GENOMIC DNA]</scope>
    <source>
        <strain evidence="8 9">B1D3A</strain>
    </source>
</reference>
<keyword evidence="2" id="KW-0479">Metal-binding</keyword>
<dbReference type="Proteomes" id="UP001138540">
    <property type="component" value="Unassembled WGS sequence"/>
</dbReference>
<evidence type="ECO:0000256" key="4">
    <source>
        <dbReference type="ARBA" id="ARBA00023004"/>
    </source>
</evidence>
<dbReference type="InterPro" id="IPR036922">
    <property type="entry name" value="Rieske_2Fe-2S_sf"/>
</dbReference>
<dbReference type="EMBL" id="JACHKA010000001">
    <property type="protein sequence ID" value="MBB5984519.1"/>
    <property type="molecule type" value="Genomic_DNA"/>
</dbReference>
<dbReference type="InterPro" id="IPR044043">
    <property type="entry name" value="VanA_C_cat"/>
</dbReference>
<dbReference type="PANTHER" id="PTHR21266:SF60">
    <property type="entry name" value="3-KETOSTEROID-9-ALPHA-MONOOXYGENASE, OXYGENASE COMPONENT"/>
    <property type="match status" value="1"/>
</dbReference>
<feature type="compositionally biased region" description="Basic and acidic residues" evidence="6">
    <location>
        <begin position="351"/>
        <end position="360"/>
    </location>
</feature>
<dbReference type="SUPFAM" id="SSF50022">
    <property type="entry name" value="ISP domain"/>
    <property type="match status" value="1"/>
</dbReference>
<evidence type="ECO:0000256" key="3">
    <source>
        <dbReference type="ARBA" id="ARBA00023002"/>
    </source>
</evidence>
<keyword evidence="9" id="KW-1185">Reference proteome</keyword>
<feature type="region of interest" description="Disordered" evidence="6">
    <location>
        <begin position="337"/>
        <end position="360"/>
    </location>
</feature>
<keyword evidence="4" id="KW-0408">Iron</keyword>
<dbReference type="Pfam" id="PF19112">
    <property type="entry name" value="VanA_C"/>
    <property type="match status" value="1"/>
</dbReference>
<evidence type="ECO:0000259" key="7">
    <source>
        <dbReference type="PROSITE" id="PS51296"/>
    </source>
</evidence>
<proteinExistence type="predicted"/>
<organism evidence="8 9">
    <name type="scientific">Sphingobium lignivorans</name>
    <dbReference type="NCBI Taxonomy" id="2735886"/>
    <lineage>
        <taxon>Bacteria</taxon>
        <taxon>Pseudomonadati</taxon>
        <taxon>Pseudomonadota</taxon>
        <taxon>Alphaproteobacteria</taxon>
        <taxon>Sphingomonadales</taxon>
        <taxon>Sphingomonadaceae</taxon>
        <taxon>Sphingobium</taxon>
    </lineage>
</organism>
<sequence>MYPFTPGSYAPRNGWYVAAFCREIGEALLSRWILNQPVVLYRKADGTAVAVDGRCPHRHYPLGESKRVGDAIQCGYHGITFGSDGKCTFVPSQKTIPGVYAIKAYPLVERGLWAWIWPGDPDQADEALIPTLDEIGFNIPGMIPDAFYSMHVKGRYQLLNDNLLDLSHLGYLHATSIGTPDDAATPEVRDLNERRLSSRRFMRNTPMPPYHDRSVYDGPVDRISGMDFYFPGFHAGIGESRIPEDRPQGGRLLHTSRVWHAVTPATKTSCNYFFGMSAPSRDRLEDAKIRLEPVLAEDSFATEEIEKIISTMDALPPELMLKSDVTAVQGRRILQAMMDRERAQDPAGAASERRREDEPV</sequence>
<dbReference type="SUPFAM" id="SSF55961">
    <property type="entry name" value="Bet v1-like"/>
    <property type="match status" value="1"/>
</dbReference>
<dbReference type="Gene3D" id="2.102.10.10">
    <property type="entry name" value="Rieske [2Fe-2S] iron-sulphur domain"/>
    <property type="match status" value="1"/>
</dbReference>
<dbReference type="Pfam" id="PF00355">
    <property type="entry name" value="Rieske"/>
    <property type="match status" value="1"/>
</dbReference>
<evidence type="ECO:0000256" key="5">
    <source>
        <dbReference type="ARBA" id="ARBA00023014"/>
    </source>
</evidence>
<accession>A0ABR6NE62</accession>
<dbReference type="EC" id="1.14.13.82" evidence="8"/>
<dbReference type="RefSeq" id="WP_184149774.1">
    <property type="nucleotide sequence ID" value="NZ_JACHKA010000001.1"/>
</dbReference>
<dbReference type="InterPro" id="IPR017941">
    <property type="entry name" value="Rieske_2Fe-2S"/>
</dbReference>
<feature type="domain" description="Rieske" evidence="7">
    <location>
        <begin position="15"/>
        <end position="116"/>
    </location>
</feature>
<evidence type="ECO:0000256" key="1">
    <source>
        <dbReference type="ARBA" id="ARBA00022714"/>
    </source>
</evidence>
<keyword evidence="5" id="KW-0411">Iron-sulfur</keyword>
<dbReference type="PROSITE" id="PS51296">
    <property type="entry name" value="RIESKE"/>
    <property type="match status" value="1"/>
</dbReference>
<keyword evidence="1" id="KW-0001">2Fe-2S</keyword>